<dbReference type="KEGG" id="mmyi:mycmycITA_00639"/>
<sequence length="51" mass="6106">MVRRVFKKGFDFNTITNDELNKVVEQINKMPRKIFNWKSAQEVFETLTNSL</sequence>
<name>A0AAE2EII4_MYCMY</name>
<proteinExistence type="predicted"/>
<organism evidence="1 2">
    <name type="scientific">Mycoplasma mycoides subsp. mycoides</name>
    <dbReference type="NCBI Taxonomy" id="2103"/>
    <lineage>
        <taxon>Bacteria</taxon>
        <taxon>Bacillati</taxon>
        <taxon>Mycoplasmatota</taxon>
        <taxon>Mollicutes</taxon>
        <taxon>Mycoplasmataceae</taxon>
        <taxon>Mycoplasma</taxon>
    </lineage>
</organism>
<accession>A0AAE2EII4</accession>
<evidence type="ECO:0000313" key="2">
    <source>
        <dbReference type="Proteomes" id="UP000033624"/>
    </source>
</evidence>
<protein>
    <submittedName>
        <fullName evidence="1">TRANSPOSASE FOR INSERTION SEQUENCE ELEMENT IS1138</fullName>
    </submittedName>
</protein>
<dbReference type="EMBL" id="LAEW01000001">
    <property type="protein sequence ID" value="KJQ46228.1"/>
    <property type="molecule type" value="Genomic_DNA"/>
</dbReference>
<comment type="caution">
    <text evidence="1">The sequence shown here is derived from an EMBL/GenBank/DDBJ whole genome shotgun (WGS) entry which is preliminary data.</text>
</comment>
<reference evidence="1 2" key="1">
    <citation type="submission" date="2015-02" db="EMBL/GenBank/DDBJ databases">
        <title>Mycoplasma mycoides subsp. mycoides strain:B237 Genome sequencing.</title>
        <authorList>
            <person name="Fischer A."/>
            <person name="Santana-Cruz I."/>
            <person name="Schieck E."/>
            <person name="Gourle H."/>
            <person name="Lambert M."/>
            <person name="Nadendla S."/>
            <person name="Miller R.A."/>
            <person name="Weber J."/>
            <person name="Bongcam-Rudloff E."/>
            <person name="Vashee S."/>
            <person name="Frey J."/>
            <person name="Jores J."/>
        </authorList>
    </citation>
    <scope>NUCLEOTIDE SEQUENCE [LARGE SCALE GENOMIC DNA]</scope>
    <source>
        <strain evidence="1 2">B237</strain>
    </source>
</reference>
<gene>
    <name evidence="1" type="ORF">TS59_0665</name>
</gene>
<evidence type="ECO:0000313" key="1">
    <source>
        <dbReference type="EMBL" id="KJQ46228.1"/>
    </source>
</evidence>
<dbReference type="Proteomes" id="UP000033624">
    <property type="component" value="Unassembled WGS sequence"/>
</dbReference>
<dbReference type="RefSeq" id="WP_015545605.1">
    <property type="nucleotide sequence ID" value="NZ_CP010267.1"/>
</dbReference>
<dbReference type="AlphaFoldDB" id="A0AAE2EII4"/>